<keyword evidence="3" id="KW-1185">Reference proteome</keyword>
<proteinExistence type="predicted"/>
<name>A0ABN3QKG8_9ACTN</name>
<organism evidence="2 3">
    <name type="scientific">Streptomyces axinellae</name>
    <dbReference type="NCBI Taxonomy" id="552788"/>
    <lineage>
        <taxon>Bacteria</taxon>
        <taxon>Bacillati</taxon>
        <taxon>Actinomycetota</taxon>
        <taxon>Actinomycetes</taxon>
        <taxon>Kitasatosporales</taxon>
        <taxon>Streptomycetaceae</taxon>
        <taxon>Streptomyces</taxon>
    </lineage>
</organism>
<reference evidence="2 3" key="1">
    <citation type="journal article" date="2019" name="Int. J. Syst. Evol. Microbiol.">
        <title>The Global Catalogue of Microorganisms (GCM) 10K type strain sequencing project: providing services to taxonomists for standard genome sequencing and annotation.</title>
        <authorList>
            <consortium name="The Broad Institute Genomics Platform"/>
            <consortium name="The Broad Institute Genome Sequencing Center for Infectious Disease"/>
            <person name="Wu L."/>
            <person name="Ma J."/>
        </authorList>
    </citation>
    <scope>NUCLEOTIDE SEQUENCE [LARGE SCALE GENOMIC DNA]</scope>
    <source>
        <strain evidence="2 3">JCM 16373</strain>
    </source>
</reference>
<feature type="region of interest" description="Disordered" evidence="1">
    <location>
        <begin position="155"/>
        <end position="224"/>
    </location>
</feature>
<dbReference type="EMBL" id="BAAARJ010000017">
    <property type="protein sequence ID" value="GAA2627750.1"/>
    <property type="molecule type" value="Genomic_DNA"/>
</dbReference>
<feature type="compositionally biased region" description="Basic residues" evidence="1">
    <location>
        <begin position="193"/>
        <end position="202"/>
    </location>
</feature>
<evidence type="ECO:0000256" key="1">
    <source>
        <dbReference type="SAM" id="MobiDB-lite"/>
    </source>
</evidence>
<comment type="caution">
    <text evidence="2">The sequence shown here is derived from an EMBL/GenBank/DDBJ whole genome shotgun (WGS) entry which is preliminary data.</text>
</comment>
<sequence>MSDDMWETAEAERAVNLDRARAREVTSGYGPGGELKPRKLPAWGTLGLPLRLMKLVNPRDDQTAGPEEARALEQVADLPVKRMEDGRYKIDSDVWKGEKTRTFHFIPQEPSVTMGAQPQAAVPAQSWGQFQVQWNFAGPAPVVASYFPHGNGQPGFHEPVYAPNPIGPSARDSQQAVLPSQDPQALQRGQSRSTRKNARQGQKRLPASEAAGSRPSKRKRTARS</sequence>
<dbReference type="RefSeq" id="WP_344568471.1">
    <property type="nucleotide sequence ID" value="NZ_BAAARJ010000017.1"/>
</dbReference>
<evidence type="ECO:0000313" key="2">
    <source>
        <dbReference type="EMBL" id="GAA2627750.1"/>
    </source>
</evidence>
<accession>A0ABN3QKG8</accession>
<feature type="compositionally biased region" description="Polar residues" evidence="1">
    <location>
        <begin position="171"/>
        <end position="192"/>
    </location>
</feature>
<gene>
    <name evidence="2" type="ORF">GCM10009863_48390</name>
</gene>
<dbReference type="Proteomes" id="UP001501447">
    <property type="component" value="Unassembled WGS sequence"/>
</dbReference>
<feature type="compositionally biased region" description="Basic residues" evidence="1">
    <location>
        <begin position="215"/>
        <end position="224"/>
    </location>
</feature>
<evidence type="ECO:0000313" key="3">
    <source>
        <dbReference type="Proteomes" id="UP001501447"/>
    </source>
</evidence>
<protein>
    <submittedName>
        <fullName evidence="2">Uncharacterized protein</fullName>
    </submittedName>
</protein>